<keyword evidence="2" id="KW-0472">Membrane</keyword>
<evidence type="ECO:0000256" key="1">
    <source>
        <dbReference type="ARBA" id="ARBA00022448"/>
    </source>
</evidence>
<dbReference type="PANTHER" id="PTHR42794:SF1">
    <property type="entry name" value="HEMIN IMPORT ATP-BINDING PROTEIN HMUV"/>
    <property type="match status" value="1"/>
</dbReference>
<dbReference type="InterPro" id="IPR003593">
    <property type="entry name" value="AAA+_ATPase"/>
</dbReference>
<organism evidence="8 9">
    <name type="scientific">Tepidimonas taiwanensis</name>
    <dbReference type="NCBI Taxonomy" id="307486"/>
    <lineage>
        <taxon>Bacteria</taxon>
        <taxon>Pseudomonadati</taxon>
        <taxon>Pseudomonadota</taxon>
        <taxon>Betaproteobacteria</taxon>
        <taxon>Burkholderiales</taxon>
        <taxon>Tepidimonas</taxon>
    </lineage>
</organism>
<proteinExistence type="predicted"/>
<evidence type="ECO:0000256" key="2">
    <source>
        <dbReference type="ARBA" id="ARBA00022475"/>
    </source>
</evidence>
<dbReference type="PANTHER" id="PTHR42794">
    <property type="entry name" value="HEMIN IMPORT ATP-BINDING PROTEIN HMUV"/>
    <property type="match status" value="1"/>
</dbReference>
<evidence type="ECO:0000256" key="4">
    <source>
        <dbReference type="ARBA" id="ARBA00022840"/>
    </source>
</evidence>
<evidence type="ECO:0000313" key="9">
    <source>
        <dbReference type="Proteomes" id="UP000317763"/>
    </source>
</evidence>
<keyword evidence="3" id="KW-0547">Nucleotide-binding</keyword>
<dbReference type="EMBL" id="VJOM01000039">
    <property type="protein sequence ID" value="TSE29171.1"/>
    <property type="molecule type" value="Genomic_DNA"/>
</dbReference>
<dbReference type="NCBIfam" id="NF010068">
    <property type="entry name" value="PRK13548.1"/>
    <property type="match status" value="1"/>
</dbReference>
<name>A0A554X008_9BURK</name>
<dbReference type="InterPro" id="IPR003439">
    <property type="entry name" value="ABC_transporter-like_ATP-bd"/>
</dbReference>
<keyword evidence="9" id="KW-1185">Reference proteome</keyword>
<feature type="domain" description="ABC transporter" evidence="7">
    <location>
        <begin position="12"/>
        <end position="256"/>
    </location>
</feature>
<dbReference type="SUPFAM" id="SSF52540">
    <property type="entry name" value="P-loop containing nucleoside triphosphate hydrolases"/>
    <property type="match status" value="1"/>
</dbReference>
<accession>A0A554X008</accession>
<dbReference type="AlphaFoldDB" id="A0A554X008"/>
<dbReference type="InterPro" id="IPR027417">
    <property type="entry name" value="P-loop_NTPase"/>
</dbReference>
<keyword evidence="2" id="KW-1003">Cell membrane</keyword>
<evidence type="ECO:0000256" key="6">
    <source>
        <dbReference type="ARBA" id="ARBA00037066"/>
    </source>
</evidence>
<sequence length="272" mass="29731">MGASEAAASPAVGVRDVRVMAGKRCLLTVSDLQLQPGRLVAVLGPNGAGKSTLLGVMGGWIRYQGTCHWEGRELSSWSVTELARRRAVMMQQSTVAFDFTAEEVVRLGRYPHRHSPHADEDALVLEAMRAADVVHLRQTVLGVLSGGERARVHWARAWAQLECPGWPQRRPQAAGWLLLDEPTAALDLAHQHRLLALLRQACEAHGLGAVVVLHDLNLALRYAHEAVLVCDGTVCSHGAVRDVLQPQRIGAVWRVQARWLDDTATGLPYLVI</sequence>
<evidence type="ECO:0000256" key="3">
    <source>
        <dbReference type="ARBA" id="ARBA00022741"/>
    </source>
</evidence>
<dbReference type="RefSeq" id="WP_052231472.1">
    <property type="nucleotide sequence ID" value="NZ_CP083911.1"/>
</dbReference>
<keyword evidence="1" id="KW-0813">Transport</keyword>
<dbReference type="OrthoDB" id="5296765at2"/>
<evidence type="ECO:0000256" key="5">
    <source>
        <dbReference type="ARBA" id="ARBA00022967"/>
    </source>
</evidence>
<keyword evidence="4 8" id="KW-0067">ATP-binding</keyword>
<dbReference type="Proteomes" id="UP000317763">
    <property type="component" value="Unassembled WGS sequence"/>
</dbReference>
<dbReference type="GO" id="GO:0016887">
    <property type="term" value="F:ATP hydrolysis activity"/>
    <property type="evidence" value="ECO:0007669"/>
    <property type="project" value="InterPro"/>
</dbReference>
<dbReference type="STRING" id="307486.GCA_000807215_00930"/>
<reference evidence="8 9" key="1">
    <citation type="submission" date="2019-07" db="EMBL/GenBank/DDBJ databases">
        <title>Tepidimonas taiwanensis I1-1 draft genome.</title>
        <authorList>
            <person name="Da Costa M.S."/>
            <person name="Froufe H.J.C."/>
            <person name="Egas C."/>
            <person name="Albuquerque L."/>
        </authorList>
    </citation>
    <scope>NUCLEOTIDE SEQUENCE [LARGE SCALE GENOMIC DNA]</scope>
    <source>
        <strain evidence="8 9">I1-1</strain>
    </source>
</reference>
<keyword evidence="8" id="KW-0378">Hydrolase</keyword>
<dbReference type="SMART" id="SM00382">
    <property type="entry name" value="AAA"/>
    <property type="match status" value="1"/>
</dbReference>
<comment type="caution">
    <text evidence="8">The sequence shown here is derived from an EMBL/GenBank/DDBJ whole genome shotgun (WGS) entry which is preliminary data.</text>
</comment>
<gene>
    <name evidence="8" type="primary">hmuV</name>
    <name evidence="8" type="ORF">Ttaiw_02394</name>
</gene>
<dbReference type="PROSITE" id="PS50893">
    <property type="entry name" value="ABC_TRANSPORTER_2"/>
    <property type="match status" value="1"/>
</dbReference>
<evidence type="ECO:0000313" key="8">
    <source>
        <dbReference type="EMBL" id="TSE29171.1"/>
    </source>
</evidence>
<keyword evidence="5" id="KW-1278">Translocase</keyword>
<dbReference type="Gene3D" id="3.40.50.300">
    <property type="entry name" value="P-loop containing nucleotide triphosphate hydrolases"/>
    <property type="match status" value="1"/>
</dbReference>
<comment type="function">
    <text evidence="6">Part of the ABC transporter complex HmuTUV involved in hemin import. Responsible for energy coupling to the transport system.</text>
</comment>
<evidence type="ECO:0000259" key="7">
    <source>
        <dbReference type="PROSITE" id="PS50893"/>
    </source>
</evidence>
<protein>
    <submittedName>
        <fullName evidence="8">Hemin import ATP-binding protein HmuV</fullName>
        <ecNumber evidence="8">3.6.3.-</ecNumber>
    </submittedName>
</protein>
<dbReference type="CDD" id="cd03214">
    <property type="entry name" value="ABC_Iron-Siderophores_B12_Hemin"/>
    <property type="match status" value="1"/>
</dbReference>
<dbReference type="Pfam" id="PF00005">
    <property type="entry name" value="ABC_tran"/>
    <property type="match status" value="1"/>
</dbReference>
<dbReference type="EC" id="3.6.3.-" evidence="8"/>
<dbReference type="GO" id="GO:0005524">
    <property type="term" value="F:ATP binding"/>
    <property type="evidence" value="ECO:0007669"/>
    <property type="project" value="UniProtKB-KW"/>
</dbReference>